<dbReference type="AlphaFoldDB" id="A0A6M1R7X2"/>
<dbReference type="Pfam" id="PF11860">
    <property type="entry name" value="Muramidase"/>
    <property type="match status" value="1"/>
</dbReference>
<dbReference type="EMBL" id="JAALDL010000001">
    <property type="protein sequence ID" value="NGN96216.1"/>
    <property type="molecule type" value="Genomic_DNA"/>
</dbReference>
<dbReference type="Proteomes" id="UP000473008">
    <property type="component" value="Unassembled WGS sequence"/>
</dbReference>
<reference evidence="2 3" key="1">
    <citation type="submission" date="2020-02" db="EMBL/GenBank/DDBJ databases">
        <title>The draft genome of Grimontia sedimenta sp. nov., isolated from benthic sediments near coral reefs south of Kuwait.</title>
        <authorList>
            <person name="Mahmoud H.M."/>
            <person name="Jose L."/>
            <person name="Eapen S."/>
        </authorList>
    </citation>
    <scope>NUCLEOTIDE SEQUENCE [LARGE SCALE GENOMIC DNA]</scope>
    <source>
        <strain evidence="2 3">S25</strain>
    </source>
</reference>
<evidence type="ECO:0000313" key="3">
    <source>
        <dbReference type="Proteomes" id="UP000473008"/>
    </source>
</evidence>
<dbReference type="InterPro" id="IPR024408">
    <property type="entry name" value="Muramidase"/>
</dbReference>
<name>A0A6M1R7X2_9GAMM</name>
<proteinExistence type="predicted"/>
<keyword evidence="3" id="KW-1185">Reference proteome</keyword>
<protein>
    <submittedName>
        <fullName evidence="2">N-acetylmuramidase family protein</fullName>
    </submittedName>
</protein>
<feature type="domain" description="N-acetylmuramidase" evidence="1">
    <location>
        <begin position="127"/>
        <end position="294"/>
    </location>
</feature>
<evidence type="ECO:0000259" key="1">
    <source>
        <dbReference type="Pfam" id="PF11860"/>
    </source>
</evidence>
<evidence type="ECO:0000313" key="2">
    <source>
        <dbReference type="EMBL" id="NGN96216.1"/>
    </source>
</evidence>
<sequence>MLNIKLSSSVGKGGVNLYEDVVEIQHSLNKVAKKIGLDSLLIEDGKVINEHESSPTCLAIGTFQKKVLGYRYPDNKIDVNGKTHRELNKVINEKSDKRSSLFLPLIEPDVGIKEVDFEHAASSLDCELAAIQAVSAVESAGSGFFPSGLPAILFEAHIFSKFSNHKYDESHPDISSKRWDRNLYSGGEKEYERLQRAIDLDRKAALMSASYGRYQIMGFNHKASGYDDVETFVRDMFFAESNHLKAFVGFIKANPKLHEAIKALDWATFARYYNGPAYAENRYDEKLKAAFEKFSA</sequence>
<dbReference type="RefSeq" id="WP_165011357.1">
    <property type="nucleotide sequence ID" value="NZ_JAALDL010000001.1"/>
</dbReference>
<accession>A0A6M1R7X2</accession>
<gene>
    <name evidence="2" type="ORF">G5S52_00670</name>
</gene>
<comment type="caution">
    <text evidence="2">The sequence shown here is derived from an EMBL/GenBank/DDBJ whole genome shotgun (WGS) entry which is preliminary data.</text>
</comment>
<organism evidence="2 3">
    <name type="scientific">Grimontia sedimenti</name>
    <dbReference type="NCBI Taxonomy" id="2711294"/>
    <lineage>
        <taxon>Bacteria</taxon>
        <taxon>Pseudomonadati</taxon>
        <taxon>Pseudomonadota</taxon>
        <taxon>Gammaproteobacteria</taxon>
        <taxon>Vibrionales</taxon>
        <taxon>Vibrionaceae</taxon>
        <taxon>Grimontia</taxon>
    </lineage>
</organism>